<dbReference type="EMBL" id="FQUP01000001">
    <property type="protein sequence ID" value="SHE67229.1"/>
    <property type="molecule type" value="Genomic_DNA"/>
</dbReference>
<gene>
    <name evidence="2" type="ORF">SAMN02745157_0681</name>
</gene>
<dbReference type="Gene3D" id="3.40.50.620">
    <property type="entry name" value="HUPs"/>
    <property type="match status" value="1"/>
</dbReference>
<dbReference type="InterPro" id="IPR050128">
    <property type="entry name" value="Sulfate_adenylyltrnsfr_sub2"/>
</dbReference>
<proteinExistence type="predicted"/>
<evidence type="ECO:0000259" key="1">
    <source>
        <dbReference type="Pfam" id="PF01507"/>
    </source>
</evidence>
<feature type="domain" description="Phosphoadenosine phosphosulphate reductase" evidence="1">
    <location>
        <begin position="31"/>
        <end position="261"/>
    </location>
</feature>
<dbReference type="PANTHER" id="PTHR43196:SF2">
    <property type="entry name" value="PHOSPHOADENOSINE PHOSPHOSULFATE REDUCTASE"/>
    <property type="match status" value="1"/>
</dbReference>
<dbReference type="STRING" id="1122133.SAMN02745157_0681"/>
<dbReference type="AlphaFoldDB" id="A0A1M4VE14"/>
<evidence type="ECO:0000313" key="2">
    <source>
        <dbReference type="EMBL" id="SHE67229.1"/>
    </source>
</evidence>
<dbReference type="Pfam" id="PF01507">
    <property type="entry name" value="PAPS_reduct"/>
    <property type="match status" value="1"/>
</dbReference>
<protein>
    <submittedName>
        <fullName evidence="2">Phosphoadenosine phosphosulfate reductase family protein</fullName>
    </submittedName>
</protein>
<name>A0A1M4VE14_9HYPH</name>
<evidence type="ECO:0000313" key="3">
    <source>
        <dbReference type="Proteomes" id="UP000184485"/>
    </source>
</evidence>
<dbReference type="RefSeq" id="WP_084526842.1">
    <property type="nucleotide sequence ID" value="NZ_FQUP01000001.1"/>
</dbReference>
<keyword evidence="3" id="KW-1185">Reference proteome</keyword>
<sequence>MREILDYHPAPLFRADSRTRRDRNSPKPYEHVVSISGGKDSTAVYLLAIERGMPFTAVFADTGNEHPATYEFVERLAERAGGPPIVTVKADFSKAMARKRAFILRNWERMGVSPERVERAAALMLPTGNPFLDLCMVKGRFPSAKSRFCTDETKLVPMWIGVERPILADGRTLIRWLGVRGEESLARRDLPGWQRMGDPVPYSLPKPHHAEASEQGWRTYVYRPIHHWVREDVFAMHARHGITPNPLYGWGAERVGCWPCIFVKKEELRLIAGIDPSAIDRLDEWESIVSDVSKRGVSTFFAAVDDPLFTPGVIVTTAGFGIRSFVEWSKTSRGGRQYDLMARFEAGASCVEIGVCE</sequence>
<dbReference type="GO" id="GO:0003824">
    <property type="term" value="F:catalytic activity"/>
    <property type="evidence" value="ECO:0007669"/>
    <property type="project" value="InterPro"/>
</dbReference>
<organism evidence="2 3">
    <name type="scientific">Kaistia soli DSM 19436</name>
    <dbReference type="NCBI Taxonomy" id="1122133"/>
    <lineage>
        <taxon>Bacteria</taxon>
        <taxon>Pseudomonadati</taxon>
        <taxon>Pseudomonadota</taxon>
        <taxon>Alphaproteobacteria</taxon>
        <taxon>Hyphomicrobiales</taxon>
        <taxon>Kaistiaceae</taxon>
        <taxon>Kaistia</taxon>
    </lineage>
</organism>
<dbReference type="OrthoDB" id="9772814at2"/>
<dbReference type="SUPFAM" id="SSF52402">
    <property type="entry name" value="Adenine nucleotide alpha hydrolases-like"/>
    <property type="match status" value="1"/>
</dbReference>
<dbReference type="PANTHER" id="PTHR43196">
    <property type="entry name" value="SULFATE ADENYLYLTRANSFERASE SUBUNIT 2"/>
    <property type="match status" value="1"/>
</dbReference>
<dbReference type="InterPro" id="IPR014729">
    <property type="entry name" value="Rossmann-like_a/b/a_fold"/>
</dbReference>
<dbReference type="InterPro" id="IPR002500">
    <property type="entry name" value="PAPS_reduct_dom"/>
</dbReference>
<dbReference type="Proteomes" id="UP000184485">
    <property type="component" value="Unassembled WGS sequence"/>
</dbReference>
<accession>A0A1M4VE14</accession>
<reference evidence="2 3" key="1">
    <citation type="submission" date="2016-11" db="EMBL/GenBank/DDBJ databases">
        <authorList>
            <person name="Jaros S."/>
            <person name="Januszkiewicz K."/>
            <person name="Wedrychowicz H."/>
        </authorList>
    </citation>
    <scope>NUCLEOTIDE SEQUENCE [LARGE SCALE GENOMIC DNA]</scope>
    <source>
        <strain evidence="2 3">DSM 19436</strain>
    </source>
</reference>